<evidence type="ECO:0000313" key="1">
    <source>
        <dbReference type="EMBL" id="RXH74102.1"/>
    </source>
</evidence>
<evidence type="ECO:0000313" key="2">
    <source>
        <dbReference type="Proteomes" id="UP000290289"/>
    </source>
</evidence>
<reference evidence="1 2" key="1">
    <citation type="submission" date="2018-10" db="EMBL/GenBank/DDBJ databases">
        <title>A high-quality apple genome assembly.</title>
        <authorList>
            <person name="Hu J."/>
        </authorList>
    </citation>
    <scope>NUCLEOTIDE SEQUENCE [LARGE SCALE GENOMIC DNA]</scope>
    <source>
        <strain evidence="2">cv. HFTH1</strain>
        <tissue evidence="1">Young leaf</tissue>
    </source>
</reference>
<dbReference type="AlphaFoldDB" id="A0A498HVS5"/>
<dbReference type="Proteomes" id="UP000290289">
    <property type="component" value="Chromosome 15"/>
</dbReference>
<feature type="non-terminal residue" evidence="1">
    <location>
        <position position="1"/>
    </location>
</feature>
<organism evidence="1 2">
    <name type="scientific">Malus domestica</name>
    <name type="common">Apple</name>
    <name type="synonym">Pyrus malus</name>
    <dbReference type="NCBI Taxonomy" id="3750"/>
    <lineage>
        <taxon>Eukaryota</taxon>
        <taxon>Viridiplantae</taxon>
        <taxon>Streptophyta</taxon>
        <taxon>Embryophyta</taxon>
        <taxon>Tracheophyta</taxon>
        <taxon>Spermatophyta</taxon>
        <taxon>Magnoliopsida</taxon>
        <taxon>eudicotyledons</taxon>
        <taxon>Gunneridae</taxon>
        <taxon>Pentapetalae</taxon>
        <taxon>rosids</taxon>
        <taxon>fabids</taxon>
        <taxon>Rosales</taxon>
        <taxon>Rosaceae</taxon>
        <taxon>Amygdaloideae</taxon>
        <taxon>Maleae</taxon>
        <taxon>Malus</taxon>
    </lineage>
</organism>
<gene>
    <name evidence="1" type="ORF">DVH24_021282</name>
</gene>
<accession>A0A498HVS5</accession>
<protein>
    <submittedName>
        <fullName evidence="1">Uncharacterized protein</fullName>
    </submittedName>
</protein>
<dbReference type="EMBL" id="RDQH01000341">
    <property type="protein sequence ID" value="RXH74102.1"/>
    <property type="molecule type" value="Genomic_DNA"/>
</dbReference>
<keyword evidence="2" id="KW-1185">Reference proteome</keyword>
<name>A0A498HVS5_MALDO</name>
<comment type="caution">
    <text evidence="1">The sequence shown here is derived from an EMBL/GenBank/DDBJ whole genome shotgun (WGS) entry which is preliminary data.</text>
</comment>
<proteinExistence type="predicted"/>
<sequence>CAKSDDLAEINHYCFTRYGNLIQQGISRYGVFTIQRLVCAANHYTTMMATSKQLRYNCITFWYDVASDDKDTSTMDRIWESSLQIYAYVGKLRKAPRFREQTKLTNLERWVKALEDIVSNFEEPQVEAMLV</sequence>